<evidence type="ECO:0000256" key="8">
    <source>
        <dbReference type="ARBA" id="ARBA00023136"/>
    </source>
</evidence>
<keyword evidence="4 11" id="KW-0812">Transmembrane</keyword>
<comment type="subcellular location">
    <subcellularLocation>
        <location evidence="1">Membrane</location>
        <topology evidence="1">Multi-pass membrane protein</topology>
    </subcellularLocation>
</comment>
<evidence type="ECO:0000256" key="9">
    <source>
        <dbReference type="ARBA" id="ARBA00023201"/>
    </source>
</evidence>
<accession>A0A815VIT2</accession>
<evidence type="ECO:0000256" key="3">
    <source>
        <dbReference type="ARBA" id="ARBA00022461"/>
    </source>
</evidence>
<dbReference type="Gene3D" id="1.10.287.770">
    <property type="entry name" value="YojJ-like"/>
    <property type="match status" value="1"/>
</dbReference>
<evidence type="ECO:0000256" key="4">
    <source>
        <dbReference type="ARBA" id="ARBA00022692"/>
    </source>
</evidence>
<gene>
    <name evidence="12" type="ORF">EDS130_LOCUS44690</name>
</gene>
<comment type="caution">
    <text evidence="12">The sequence shown here is derived from an EMBL/GenBank/DDBJ whole genome shotgun (WGS) entry which is preliminary data.</text>
</comment>
<keyword evidence="10 11" id="KW-0407">Ion channel</keyword>
<keyword evidence="2 11" id="KW-0813">Transport</keyword>
<protein>
    <submittedName>
        <fullName evidence="12">Uncharacterized protein</fullName>
    </submittedName>
</protein>
<sequence>MENGLTLAPGFAHLTTYHKILETFLPHPYSLCTSKVTEDLRALYRATYGDGNISETIVYSEAACNELCEQAYIFSQCSCILPIPFFARNVFKLDGSRTSARTCSPITNEFARALVAKKQLADSDELQTLWCAHCTSQCQYTHFNMDVSAQQAPSNAVKATWATALFNANNTTSFLAPPDFVQRYDYYMDQNYFRVEIACGSKYVMEYKQEAKVSWIDVFASIGGQTGLWIGLSVLSMIELGELLFRLLWKHIVHCKSQRKTRTTPVVQFNNQKAPETIVHTIE</sequence>
<comment type="similarity">
    <text evidence="11">Belongs to the amiloride-sensitive sodium channel (TC 1.A.6) family.</text>
</comment>
<evidence type="ECO:0000256" key="10">
    <source>
        <dbReference type="ARBA" id="ARBA00023303"/>
    </source>
</evidence>
<dbReference type="GO" id="GO:0015280">
    <property type="term" value="F:ligand-gated sodium channel activity"/>
    <property type="evidence" value="ECO:0007669"/>
    <property type="project" value="TreeGrafter"/>
</dbReference>
<organism evidence="12 13">
    <name type="scientific">Adineta ricciae</name>
    <name type="common">Rotifer</name>
    <dbReference type="NCBI Taxonomy" id="249248"/>
    <lineage>
        <taxon>Eukaryota</taxon>
        <taxon>Metazoa</taxon>
        <taxon>Spiralia</taxon>
        <taxon>Gnathifera</taxon>
        <taxon>Rotifera</taxon>
        <taxon>Eurotatoria</taxon>
        <taxon>Bdelloidea</taxon>
        <taxon>Adinetida</taxon>
        <taxon>Adinetidae</taxon>
        <taxon>Adineta</taxon>
    </lineage>
</organism>
<evidence type="ECO:0000256" key="6">
    <source>
        <dbReference type="ARBA" id="ARBA00023053"/>
    </source>
</evidence>
<dbReference type="AlphaFoldDB" id="A0A815VIT2"/>
<keyword evidence="9 11" id="KW-0739">Sodium transport</keyword>
<keyword evidence="6" id="KW-0915">Sodium</keyword>
<evidence type="ECO:0000256" key="11">
    <source>
        <dbReference type="RuleBase" id="RU000679"/>
    </source>
</evidence>
<evidence type="ECO:0000313" key="12">
    <source>
        <dbReference type="EMBL" id="CAF1532536.1"/>
    </source>
</evidence>
<dbReference type="PANTHER" id="PTHR11690">
    <property type="entry name" value="AMILORIDE-SENSITIVE SODIUM CHANNEL-RELATED"/>
    <property type="match status" value="1"/>
</dbReference>
<keyword evidence="3 11" id="KW-0894">Sodium channel</keyword>
<dbReference type="PANTHER" id="PTHR11690:SF248">
    <property type="entry name" value="PICKPOCKET 17, ISOFORM A"/>
    <property type="match status" value="1"/>
</dbReference>
<evidence type="ECO:0000256" key="2">
    <source>
        <dbReference type="ARBA" id="ARBA00022448"/>
    </source>
</evidence>
<dbReference type="OrthoDB" id="8065060at2759"/>
<dbReference type="EMBL" id="CAJNOJ010000903">
    <property type="protein sequence ID" value="CAF1532536.1"/>
    <property type="molecule type" value="Genomic_DNA"/>
</dbReference>
<proteinExistence type="inferred from homology"/>
<reference evidence="12" key="1">
    <citation type="submission" date="2021-02" db="EMBL/GenBank/DDBJ databases">
        <authorList>
            <person name="Nowell W R."/>
        </authorList>
    </citation>
    <scope>NUCLEOTIDE SEQUENCE</scope>
</reference>
<dbReference type="Gene3D" id="1.10.287.820">
    <property type="entry name" value="Acid-sensing ion channel domain"/>
    <property type="match status" value="1"/>
</dbReference>
<name>A0A815VIT2_ADIRI</name>
<evidence type="ECO:0000256" key="7">
    <source>
        <dbReference type="ARBA" id="ARBA00023065"/>
    </source>
</evidence>
<dbReference type="Pfam" id="PF00858">
    <property type="entry name" value="ASC"/>
    <property type="match status" value="1"/>
</dbReference>
<dbReference type="PRINTS" id="PR01078">
    <property type="entry name" value="AMINACHANNEL"/>
</dbReference>
<keyword evidence="8" id="KW-0472">Membrane</keyword>
<dbReference type="Proteomes" id="UP000663852">
    <property type="component" value="Unassembled WGS sequence"/>
</dbReference>
<dbReference type="GO" id="GO:0005886">
    <property type="term" value="C:plasma membrane"/>
    <property type="evidence" value="ECO:0007669"/>
    <property type="project" value="TreeGrafter"/>
</dbReference>
<evidence type="ECO:0000256" key="5">
    <source>
        <dbReference type="ARBA" id="ARBA00022989"/>
    </source>
</evidence>
<evidence type="ECO:0000313" key="13">
    <source>
        <dbReference type="Proteomes" id="UP000663852"/>
    </source>
</evidence>
<dbReference type="InterPro" id="IPR001873">
    <property type="entry name" value="ENaC"/>
</dbReference>
<keyword evidence="7 11" id="KW-0406">Ion transport</keyword>
<keyword evidence="5" id="KW-1133">Transmembrane helix</keyword>
<evidence type="ECO:0000256" key="1">
    <source>
        <dbReference type="ARBA" id="ARBA00004141"/>
    </source>
</evidence>